<name>A0AAV3R712_LITER</name>
<comment type="caution">
    <text evidence="1">The sequence shown here is derived from an EMBL/GenBank/DDBJ whole genome shotgun (WGS) entry which is preliminary data.</text>
</comment>
<dbReference type="EMBL" id="BAABME010025458">
    <property type="protein sequence ID" value="GAA0172174.1"/>
    <property type="molecule type" value="Genomic_DNA"/>
</dbReference>
<evidence type="ECO:0000313" key="2">
    <source>
        <dbReference type="Proteomes" id="UP001454036"/>
    </source>
</evidence>
<dbReference type="AlphaFoldDB" id="A0AAV3R712"/>
<evidence type="ECO:0000313" key="1">
    <source>
        <dbReference type="EMBL" id="GAA0172174.1"/>
    </source>
</evidence>
<keyword evidence="2" id="KW-1185">Reference proteome</keyword>
<proteinExistence type="predicted"/>
<reference evidence="1 2" key="1">
    <citation type="submission" date="2024-01" db="EMBL/GenBank/DDBJ databases">
        <title>The complete chloroplast genome sequence of Lithospermum erythrorhizon: insights into the phylogenetic relationship among Boraginaceae species and the maternal lineages of purple gromwells.</title>
        <authorList>
            <person name="Okada T."/>
            <person name="Watanabe K."/>
        </authorList>
    </citation>
    <scope>NUCLEOTIDE SEQUENCE [LARGE SCALE GENOMIC DNA]</scope>
</reference>
<gene>
    <name evidence="1" type="ORF">LIER_41290</name>
</gene>
<sequence>MELTLLIKCPHHLLPPELQHSYFYDGLTPTYQKMVDNVAGGALGGKIVREIQEIFKSLAINYLQKGVRGNILGVHGINAISDVTR</sequence>
<organism evidence="1 2">
    <name type="scientific">Lithospermum erythrorhizon</name>
    <name type="common">Purple gromwell</name>
    <name type="synonym">Lithospermum officinale var. erythrorhizon</name>
    <dbReference type="NCBI Taxonomy" id="34254"/>
    <lineage>
        <taxon>Eukaryota</taxon>
        <taxon>Viridiplantae</taxon>
        <taxon>Streptophyta</taxon>
        <taxon>Embryophyta</taxon>
        <taxon>Tracheophyta</taxon>
        <taxon>Spermatophyta</taxon>
        <taxon>Magnoliopsida</taxon>
        <taxon>eudicotyledons</taxon>
        <taxon>Gunneridae</taxon>
        <taxon>Pentapetalae</taxon>
        <taxon>asterids</taxon>
        <taxon>lamiids</taxon>
        <taxon>Boraginales</taxon>
        <taxon>Boraginaceae</taxon>
        <taxon>Boraginoideae</taxon>
        <taxon>Lithospermeae</taxon>
        <taxon>Lithospermum</taxon>
    </lineage>
</organism>
<accession>A0AAV3R712</accession>
<dbReference type="Proteomes" id="UP001454036">
    <property type="component" value="Unassembled WGS sequence"/>
</dbReference>
<protein>
    <submittedName>
        <fullName evidence="1">Uncharacterized protein</fullName>
    </submittedName>
</protein>